<dbReference type="GO" id="GO:0016758">
    <property type="term" value="F:hexosyltransferase activity"/>
    <property type="evidence" value="ECO:0007669"/>
    <property type="project" value="InterPro"/>
</dbReference>
<dbReference type="Gene3D" id="3.40.50.2000">
    <property type="entry name" value="Glycogen Phosphorylase B"/>
    <property type="match status" value="1"/>
</dbReference>
<reference evidence="7 8" key="1">
    <citation type="submission" date="2009-06" db="EMBL/GenBank/DDBJ databases">
        <title>The draft genome of Clostridium carboxidivorans P7.</title>
        <authorList>
            <consortium name="US DOE Joint Genome Institute (JGI-PGF)"/>
            <person name="Lucas S."/>
            <person name="Copeland A."/>
            <person name="Lapidus A."/>
            <person name="Glavina del Rio T."/>
            <person name="Tice H."/>
            <person name="Bruce D."/>
            <person name="Goodwin L."/>
            <person name="Pitluck S."/>
            <person name="Larimer F."/>
            <person name="Land M.L."/>
            <person name="Hauser L."/>
            <person name="Hemme C.L."/>
        </authorList>
    </citation>
    <scope>NUCLEOTIDE SEQUENCE [LARGE SCALE GENOMIC DNA]</scope>
    <source>
        <strain evidence="7 8">P7</strain>
    </source>
</reference>
<dbReference type="InterPro" id="IPR009695">
    <property type="entry name" value="Diacylglyc_glucosyltr_N"/>
</dbReference>
<dbReference type="STRING" id="536227.Ccar_21610"/>
<comment type="similarity">
    <text evidence="2">Belongs to the glycosyltransferase 28 family.</text>
</comment>
<dbReference type="eggNOG" id="COG0707">
    <property type="taxonomic scope" value="Bacteria"/>
</dbReference>
<dbReference type="Pfam" id="PF04101">
    <property type="entry name" value="Glyco_tran_28_C"/>
    <property type="match status" value="1"/>
</dbReference>
<accession>C6PVF8</accession>
<dbReference type="GO" id="GO:0016020">
    <property type="term" value="C:membrane"/>
    <property type="evidence" value="ECO:0007669"/>
    <property type="project" value="UniProtKB-SubCell"/>
</dbReference>
<evidence type="ECO:0000313" key="7">
    <source>
        <dbReference type="EMBL" id="EET86800.1"/>
    </source>
</evidence>
<proteinExistence type="inferred from homology"/>
<evidence type="ECO:0000259" key="5">
    <source>
        <dbReference type="Pfam" id="PF04101"/>
    </source>
</evidence>
<dbReference type="PANTHER" id="PTHR43025:SF3">
    <property type="entry name" value="MONOGALACTOSYLDIACYLGLYCEROL SYNTHASE 1, CHLOROPLASTIC"/>
    <property type="match status" value="1"/>
</dbReference>
<evidence type="ECO:0000313" key="8">
    <source>
        <dbReference type="Proteomes" id="UP000004198"/>
    </source>
</evidence>
<dbReference type="InterPro" id="IPR050519">
    <property type="entry name" value="Glycosyltransf_28_UgtP"/>
</dbReference>
<dbReference type="AlphaFoldDB" id="C6PVF8"/>
<dbReference type="GO" id="GO:0009247">
    <property type="term" value="P:glycolipid biosynthetic process"/>
    <property type="evidence" value="ECO:0007669"/>
    <property type="project" value="InterPro"/>
</dbReference>
<keyword evidence="3" id="KW-0328">Glycosyltransferase</keyword>
<evidence type="ECO:0000256" key="1">
    <source>
        <dbReference type="ARBA" id="ARBA00004370"/>
    </source>
</evidence>
<name>C6PVF8_9CLOT</name>
<evidence type="ECO:0000256" key="4">
    <source>
        <dbReference type="ARBA" id="ARBA00022679"/>
    </source>
</evidence>
<dbReference type="Pfam" id="PF06925">
    <property type="entry name" value="MGDG_synth"/>
    <property type="match status" value="1"/>
</dbReference>
<keyword evidence="8" id="KW-1185">Reference proteome</keyword>
<dbReference type="RefSeq" id="WP_007061660.1">
    <property type="nucleotide sequence ID" value="NZ_ACVI01000044.1"/>
</dbReference>
<dbReference type="PANTHER" id="PTHR43025">
    <property type="entry name" value="MONOGALACTOSYLDIACYLGLYCEROL SYNTHASE"/>
    <property type="match status" value="1"/>
</dbReference>
<dbReference type="Proteomes" id="UP000004198">
    <property type="component" value="Unassembled WGS sequence"/>
</dbReference>
<dbReference type="InterPro" id="IPR007235">
    <property type="entry name" value="Glyco_trans_28_C"/>
</dbReference>
<comment type="subcellular location">
    <subcellularLocation>
        <location evidence="1">Membrane</location>
    </subcellularLocation>
</comment>
<evidence type="ECO:0000256" key="3">
    <source>
        <dbReference type="ARBA" id="ARBA00022676"/>
    </source>
</evidence>
<sequence length="433" mass="48779">MKFLILSVSAGGGHGHAAEALKDYINLKIPDSEIKIIDTLKYINPIIDKVVIGSYLKTLKVTPSLYGKLYNYSEGDYGITNTISAKFNEIMTYKLIPLIDEFSPNILICTHPFTTEMVSIMKAKYNLNIPVMSIITDYYPHGSWLHSYIDAYVVSNKDMVEDMVSKGIPRNTIHDLGIPVNPSFMDKYKRDDTLKELNLSPSKFTILVMGGSLGMGKITDVYHELNKVNKDIQIIVITGKNEKLYNELSTLEQSSIKPTKIIGFTDKVNKYMQACDLLLTKPGGLTITEALICGIPLGIFSPIPGQEEKNAGFLLEHNLAINLSDTSKCQEIIENLLQFEDKLTAMKTNCSKFSKPDSGDKIVELIKYLIRNKSVSGLKNFNKDYEKDNNIKTFFKSVEEYFMKTAIKIFANKLKNPVFTVLDFSYFLIVLKS</sequence>
<keyword evidence="4" id="KW-0808">Transferase</keyword>
<dbReference type="EMBL" id="ACVI01000044">
    <property type="protein sequence ID" value="EET86800.1"/>
    <property type="molecule type" value="Genomic_DNA"/>
</dbReference>
<comment type="caution">
    <text evidence="7">The sequence shown here is derived from an EMBL/GenBank/DDBJ whole genome shotgun (WGS) entry which is preliminary data.</text>
</comment>
<dbReference type="SUPFAM" id="SSF53756">
    <property type="entry name" value="UDP-Glycosyltransferase/glycogen phosphorylase"/>
    <property type="match status" value="1"/>
</dbReference>
<protein>
    <submittedName>
        <fullName evidence="7">Monogalactosyldiacylglycerol synthase</fullName>
    </submittedName>
</protein>
<organism evidence="7 8">
    <name type="scientific">Clostridium carboxidivorans P7</name>
    <dbReference type="NCBI Taxonomy" id="536227"/>
    <lineage>
        <taxon>Bacteria</taxon>
        <taxon>Bacillati</taxon>
        <taxon>Bacillota</taxon>
        <taxon>Clostridia</taxon>
        <taxon>Eubacteriales</taxon>
        <taxon>Clostridiaceae</taxon>
        <taxon>Clostridium</taxon>
    </lineage>
</organism>
<evidence type="ECO:0000256" key="2">
    <source>
        <dbReference type="ARBA" id="ARBA00006962"/>
    </source>
</evidence>
<dbReference type="OrthoDB" id="9815663at2"/>
<gene>
    <name evidence="7" type="ORF">CcarbDRAFT_2775</name>
</gene>
<feature type="domain" description="Glycosyl transferase family 28 C-terminal" evidence="5">
    <location>
        <begin position="205"/>
        <end position="355"/>
    </location>
</feature>
<feature type="domain" description="Diacylglycerol glucosyltransferase N-terminal" evidence="6">
    <location>
        <begin position="14"/>
        <end position="180"/>
    </location>
</feature>
<evidence type="ECO:0000259" key="6">
    <source>
        <dbReference type="Pfam" id="PF06925"/>
    </source>
</evidence>